<keyword evidence="3" id="KW-1185">Reference proteome</keyword>
<feature type="compositionally biased region" description="Basic and acidic residues" evidence="1">
    <location>
        <begin position="547"/>
        <end position="565"/>
    </location>
</feature>
<feature type="compositionally biased region" description="Basic and acidic residues" evidence="1">
    <location>
        <begin position="589"/>
        <end position="615"/>
    </location>
</feature>
<feature type="compositionally biased region" description="Low complexity" evidence="1">
    <location>
        <begin position="248"/>
        <end position="258"/>
    </location>
</feature>
<feature type="compositionally biased region" description="Basic and acidic residues" evidence="1">
    <location>
        <begin position="630"/>
        <end position="641"/>
    </location>
</feature>
<accession>A0AAE1C3B7</accession>
<dbReference type="Proteomes" id="UP001274830">
    <property type="component" value="Unassembled WGS sequence"/>
</dbReference>
<feature type="compositionally biased region" description="Polar residues" evidence="1">
    <location>
        <begin position="790"/>
        <end position="801"/>
    </location>
</feature>
<dbReference type="AlphaFoldDB" id="A0AAE1C3B7"/>
<feature type="region of interest" description="Disordered" evidence="1">
    <location>
        <begin position="383"/>
        <end position="403"/>
    </location>
</feature>
<feature type="compositionally biased region" description="Polar residues" evidence="1">
    <location>
        <begin position="825"/>
        <end position="837"/>
    </location>
</feature>
<proteinExistence type="predicted"/>
<feature type="compositionally biased region" description="Polar residues" evidence="1">
    <location>
        <begin position="306"/>
        <end position="320"/>
    </location>
</feature>
<evidence type="ECO:0000313" key="2">
    <source>
        <dbReference type="EMBL" id="KAK3676592.1"/>
    </source>
</evidence>
<feature type="compositionally biased region" description="Polar residues" evidence="1">
    <location>
        <begin position="937"/>
        <end position="946"/>
    </location>
</feature>
<feature type="region of interest" description="Disordered" evidence="1">
    <location>
        <begin position="529"/>
        <end position="641"/>
    </location>
</feature>
<sequence>MSGHARPHSTAFAPSDLRGFDMLEEAFKGSVFRKLDETALGKSWRLEREKKRQSAPATVFADIPSSDEGSSLGSELEQVQDEGFIGPLVAKASGDRVGLEAAQDVGFVKPLLADSSPQHPDLDSAQDGAFIGPLLAGSPRVPLVVEQPGAKFESIEGSIADEPSERRIRSQTEAPARRLVTPPQQTAAAIALPPTPPTMANSDDNEPRATGLAADPNFANDVREALRKKSGLSMSGQHLPTPEPSPPATTGAPASPLLRPTFAALKHHASSRAESFHTAREDPNQSQLNLLRAQTPEEGLLDNAWLRTSRNGLPQQQVDNESPESLPSEVSEAGKRDRDLTPTPKHRMKRDYSPDLTPGSTSDFDKHISYIDDDSIPYFMQTSETPHNGPQDHTLNSTEHSSVESMNNQIYKQIQEENVKRHSLLSNGNAVAAGIYIPSSPQRAHTLKRTARHEALRDVSDSGVSQHHSEPPVKQLRRKSAHIQPRSLDASPTFDADSKPRRLPRVDERRVVTDPMTRLTQAEMTSAVMPSPLFYREPKLRHSSRGSRLENRSPSSRRDSGEITDHGVGMVPLHDVTIEHSGSKTLRHFSRDAQLDRNESIKRASPDVQRYDSPDMHPGFEAVISSSRLSRRDDSQRAVREPDVKTITSIRSAANTSDERHDKQHTLHHFPRTAKLENNTHVRRGSLETHGSPRALHSQHNSLDLRMLHPITTPGSVSAFSDQTAVEVCEAKGVTLYPHHNESLLVVQHAFKPTLAPQPILVDQYDWNNAKHYTSLLTPTFAATVEEPSPQLSQRDMNNFIDSPLTHPRTAPEPPAFRVIPPTPSQDQDSETTTPRQSIERPDLPVRRPSLIQRARRFSESVIDAPLFNRSLSLRSNKVTRRAVDDSVARPKNLSPLWQPRRFWDGYDSEEELYDDEDLDGLPFAPDGHTRLPEGGDTSSISSQKRAGQRRLLFPRNMSVRMPGFRGEGGFLVGNSLGISRWGSNNRRPHVAVVRKSSVGGLHTGAGSGGKYVSQGSGIRRRASEEWLGQGGTGARTRGGGVRKLRERMGRLRGGREEDAAEKRRREIRGSIVHAEQE</sequence>
<feature type="region of interest" description="Disordered" evidence="1">
    <location>
        <begin position="154"/>
        <end position="363"/>
    </location>
</feature>
<feature type="compositionally biased region" description="Low complexity" evidence="1">
    <location>
        <begin position="66"/>
        <end position="77"/>
    </location>
</feature>
<feature type="compositionally biased region" description="Basic and acidic residues" evidence="1">
    <location>
        <begin position="496"/>
        <end position="509"/>
    </location>
</feature>
<feature type="region of interest" description="Disordered" evidence="1">
    <location>
        <begin position="43"/>
        <end position="77"/>
    </location>
</feature>
<comment type="caution">
    <text evidence="2">The sequence shown here is derived from an EMBL/GenBank/DDBJ whole genome shotgun (WGS) entry which is preliminary data.</text>
</comment>
<feature type="compositionally biased region" description="Basic and acidic residues" evidence="1">
    <location>
        <begin position="1047"/>
        <end position="1078"/>
    </location>
</feature>
<feature type="compositionally biased region" description="Basic and acidic residues" evidence="1">
    <location>
        <begin position="43"/>
        <end position="52"/>
    </location>
</feature>
<feature type="region of interest" description="Disordered" evidence="1">
    <location>
        <begin position="446"/>
        <end position="509"/>
    </location>
</feature>
<protein>
    <submittedName>
        <fullName evidence="2">Uncharacterized protein</fullName>
    </submittedName>
</protein>
<evidence type="ECO:0000313" key="3">
    <source>
        <dbReference type="Proteomes" id="UP001274830"/>
    </source>
</evidence>
<feature type="compositionally biased region" description="Basic and acidic residues" evidence="1">
    <location>
        <begin position="274"/>
        <end position="283"/>
    </location>
</feature>
<organism evidence="2 3">
    <name type="scientific">Recurvomyces mirabilis</name>
    <dbReference type="NCBI Taxonomy" id="574656"/>
    <lineage>
        <taxon>Eukaryota</taxon>
        <taxon>Fungi</taxon>
        <taxon>Dikarya</taxon>
        <taxon>Ascomycota</taxon>
        <taxon>Pezizomycotina</taxon>
        <taxon>Dothideomycetes</taxon>
        <taxon>Dothideomycetidae</taxon>
        <taxon>Mycosphaerellales</taxon>
        <taxon>Teratosphaeriaceae</taxon>
        <taxon>Recurvomyces</taxon>
    </lineage>
</organism>
<feature type="region of interest" description="Disordered" evidence="1">
    <location>
        <begin position="787"/>
        <end position="848"/>
    </location>
</feature>
<reference evidence="2" key="1">
    <citation type="submission" date="2023-07" db="EMBL/GenBank/DDBJ databases">
        <title>Black Yeasts Isolated from many extreme environments.</title>
        <authorList>
            <person name="Coleine C."/>
            <person name="Stajich J.E."/>
            <person name="Selbmann L."/>
        </authorList>
    </citation>
    <scope>NUCLEOTIDE SEQUENCE</scope>
    <source>
        <strain evidence="2">CCFEE 5485</strain>
    </source>
</reference>
<feature type="region of interest" description="Disordered" evidence="1">
    <location>
        <begin position="1026"/>
        <end position="1078"/>
    </location>
</feature>
<feature type="region of interest" description="Disordered" evidence="1">
    <location>
        <begin position="919"/>
        <end position="950"/>
    </location>
</feature>
<feature type="compositionally biased region" description="Gly residues" evidence="1">
    <location>
        <begin position="1029"/>
        <end position="1040"/>
    </location>
</feature>
<evidence type="ECO:0000256" key="1">
    <source>
        <dbReference type="SAM" id="MobiDB-lite"/>
    </source>
</evidence>
<dbReference type="EMBL" id="JAUTXT010000009">
    <property type="protein sequence ID" value="KAK3676592.1"/>
    <property type="molecule type" value="Genomic_DNA"/>
</dbReference>
<feature type="compositionally biased region" description="Low complexity" evidence="1">
    <location>
        <begin position="181"/>
        <end position="192"/>
    </location>
</feature>
<name>A0AAE1C3B7_9PEZI</name>
<gene>
    <name evidence="2" type="ORF">LTR78_003366</name>
</gene>